<name>A0A0A9GXY9_ARUDO</name>
<evidence type="ECO:0000313" key="1">
    <source>
        <dbReference type="EMBL" id="JAE28409.1"/>
    </source>
</evidence>
<proteinExistence type="predicted"/>
<accession>A0A0A9GXY9</accession>
<dbReference type="EMBL" id="GBRH01169487">
    <property type="protein sequence ID" value="JAE28409.1"/>
    <property type="molecule type" value="Transcribed_RNA"/>
</dbReference>
<reference evidence="1" key="1">
    <citation type="submission" date="2014-09" db="EMBL/GenBank/DDBJ databases">
        <authorList>
            <person name="Magalhaes I.L.F."/>
            <person name="Oliveira U."/>
            <person name="Santos F.R."/>
            <person name="Vidigal T.H.D.A."/>
            <person name="Brescovit A.D."/>
            <person name="Santos A.J."/>
        </authorList>
    </citation>
    <scope>NUCLEOTIDE SEQUENCE</scope>
    <source>
        <tissue evidence="1">Shoot tissue taken approximately 20 cm above the soil surface</tissue>
    </source>
</reference>
<organism evidence="1">
    <name type="scientific">Arundo donax</name>
    <name type="common">Giant reed</name>
    <name type="synonym">Donax arundinaceus</name>
    <dbReference type="NCBI Taxonomy" id="35708"/>
    <lineage>
        <taxon>Eukaryota</taxon>
        <taxon>Viridiplantae</taxon>
        <taxon>Streptophyta</taxon>
        <taxon>Embryophyta</taxon>
        <taxon>Tracheophyta</taxon>
        <taxon>Spermatophyta</taxon>
        <taxon>Magnoliopsida</taxon>
        <taxon>Liliopsida</taxon>
        <taxon>Poales</taxon>
        <taxon>Poaceae</taxon>
        <taxon>PACMAD clade</taxon>
        <taxon>Arundinoideae</taxon>
        <taxon>Arundineae</taxon>
        <taxon>Arundo</taxon>
    </lineage>
</organism>
<reference evidence="1" key="2">
    <citation type="journal article" date="2015" name="Data Brief">
        <title>Shoot transcriptome of the giant reed, Arundo donax.</title>
        <authorList>
            <person name="Barrero R.A."/>
            <person name="Guerrero F.D."/>
            <person name="Moolhuijzen P."/>
            <person name="Goolsby J.A."/>
            <person name="Tidwell J."/>
            <person name="Bellgard S.E."/>
            <person name="Bellgard M.I."/>
        </authorList>
    </citation>
    <scope>NUCLEOTIDE SEQUENCE</scope>
    <source>
        <tissue evidence="1">Shoot tissue taken approximately 20 cm above the soil surface</tissue>
    </source>
</reference>
<protein>
    <submittedName>
        <fullName evidence="1">Uncharacterized protein</fullName>
    </submittedName>
</protein>
<sequence length="15" mass="1569">MTGASFRDLSRPSSG</sequence>